<evidence type="ECO:0000259" key="3">
    <source>
        <dbReference type="Pfam" id="PF16403"/>
    </source>
</evidence>
<dbReference type="InterPro" id="IPR043772">
    <property type="entry name" value="MBG_3"/>
</dbReference>
<dbReference type="InterPro" id="IPR032179">
    <property type="entry name" value="Cry22Aa_Ig-like"/>
</dbReference>
<comment type="caution">
    <text evidence="5">The sequence shown here is derived from an EMBL/GenBank/DDBJ whole genome shotgun (WGS) entry which is preliminary data.</text>
</comment>
<keyword evidence="2" id="KW-0472">Membrane</keyword>
<dbReference type="Proteomes" id="UP000016658">
    <property type="component" value="Unassembled WGS sequence"/>
</dbReference>
<evidence type="ECO:0000256" key="2">
    <source>
        <dbReference type="SAM" id="Phobius"/>
    </source>
</evidence>
<feature type="compositionally biased region" description="Acidic residues" evidence="1">
    <location>
        <begin position="47"/>
        <end position="67"/>
    </location>
</feature>
<evidence type="ECO:0000313" key="6">
    <source>
        <dbReference type="Proteomes" id="UP000016658"/>
    </source>
</evidence>
<reference evidence="5 6" key="1">
    <citation type="submission" date="2013-06" db="EMBL/GenBank/DDBJ databases">
        <authorList>
            <person name="Weinstock G."/>
            <person name="Sodergren E."/>
            <person name="Lobos E.A."/>
            <person name="Fulton L."/>
            <person name="Fulton R."/>
            <person name="Courtney L."/>
            <person name="Fronick C."/>
            <person name="O'Laughlin M."/>
            <person name="Godfrey J."/>
            <person name="Wilson R.M."/>
            <person name="Miner T."/>
            <person name="Farmer C."/>
            <person name="Delehaunty K."/>
            <person name="Cordes M."/>
            <person name="Minx P."/>
            <person name="Tomlinson C."/>
            <person name="Chen J."/>
            <person name="Wollam A."/>
            <person name="Pepin K.H."/>
            <person name="Bhonagiri V."/>
            <person name="Zhang X."/>
            <person name="Warren W."/>
            <person name="Mitreva M."/>
            <person name="Mardis E.R."/>
            <person name="Wilson R.K."/>
        </authorList>
    </citation>
    <scope>NUCLEOTIDE SEQUENCE [LARGE SCALE GENOMIC DNA]</scope>
    <source>
        <strain evidence="5 6">ATCC 27803</strain>
    </source>
</reference>
<name>U2P722_9FIRM</name>
<dbReference type="AlphaFoldDB" id="U2P722"/>
<evidence type="ECO:0000259" key="4">
    <source>
        <dbReference type="Pfam" id="PF18887"/>
    </source>
</evidence>
<keyword evidence="2" id="KW-1133">Transmembrane helix</keyword>
<dbReference type="PATRIC" id="fig|649755.3.peg.613"/>
<evidence type="ECO:0000256" key="1">
    <source>
        <dbReference type="SAM" id="MobiDB-lite"/>
    </source>
</evidence>
<feature type="transmembrane region" description="Helical" evidence="2">
    <location>
        <begin position="686"/>
        <end position="705"/>
    </location>
</feature>
<dbReference type="Gene3D" id="2.60.40.10">
    <property type="entry name" value="Immunoglobulins"/>
    <property type="match status" value="1"/>
</dbReference>
<keyword evidence="2" id="KW-0812">Transmembrane</keyword>
<accession>U2P722</accession>
<proteinExistence type="predicted"/>
<organism evidence="5 6">
    <name type="scientific">Faecalitalea cylindroides ATCC 27803</name>
    <dbReference type="NCBI Taxonomy" id="649755"/>
    <lineage>
        <taxon>Bacteria</taxon>
        <taxon>Bacillati</taxon>
        <taxon>Bacillota</taxon>
        <taxon>Erysipelotrichia</taxon>
        <taxon>Erysipelotrichales</taxon>
        <taxon>Erysipelotrichaceae</taxon>
        <taxon>Faecalitalea</taxon>
    </lineage>
</organism>
<evidence type="ECO:0000313" key="5">
    <source>
        <dbReference type="EMBL" id="ERK46315.1"/>
    </source>
</evidence>
<sequence length="710" mass="76532">MKKNVNKLIAASLVTTMGLGYINYPVYAQEETDNTDTIFSEEKWNDEAVEAEETSENEKTEVEEETSISEMDKIEETNDTNSFLSLPKPLAEIAEKDSVVNEIQPLANETITYDNLTITGETSNYTYSGGTLTITGNGAFSLSGDFSKLIINPELTVTLNLNNVDLYVLYDNTVTIGANSELTLNLIGSNTFVCHTAAGTSSYLLTISGDTNSNLIINSDSGSAGSLSIQKWGGVTQNCRNVSITINGGTVSGINGVTPIYGTNSWVSDLIISDITYGEMPSPSAVAKIGTPTYTYATEENGTYTSAAPITAGTYYVKATVSYGGESLEAIKKFEIEKADSEIAFVNGFSLDKQYDGNTVTIGSDDLTKTGSTNTVTFTWYKKDGNDWTKLEESPVNAGNYKVVASVEADANYKGATAEKEFSISQTTNEWTSELSIADWTYGQTASTPVATAKYGNVVFTYSDKKDGTYTGKVPTEAGTWYVKATVEGNENYTGMVATDSFEISKAQPSFTLPKDLVIKQGDALSTVSLPDGFTWADDTQTADVLGTQPFKAVFTPEDTTNYQTVEVDITVEVVPAVSVINKAPKITAEDKTLTVGDTFDAMKDVTATDAEDGDLTDKIVITKNTVDTSKAGKYTVVYEVTDSHGIRVVRTIYVTVQQKTTDTDKEDSNKNSTKDTAQTSTQTNVMAWSVLGIASLGALLAVLFKRKHQ</sequence>
<dbReference type="RefSeq" id="WP_051335188.1">
    <property type="nucleotide sequence ID" value="NZ_KI270998.1"/>
</dbReference>
<feature type="domain" description="Pesticidal crystal protein Cry22Aa Ig-like" evidence="3">
    <location>
        <begin position="589"/>
        <end position="655"/>
    </location>
</feature>
<dbReference type="Pfam" id="PF18887">
    <property type="entry name" value="MBG_3"/>
    <property type="match status" value="2"/>
</dbReference>
<dbReference type="EMBL" id="AWVI01000030">
    <property type="protein sequence ID" value="ERK46315.1"/>
    <property type="molecule type" value="Genomic_DNA"/>
</dbReference>
<feature type="region of interest" description="Disordered" evidence="1">
    <location>
        <begin position="47"/>
        <end position="81"/>
    </location>
</feature>
<dbReference type="InterPro" id="IPR013783">
    <property type="entry name" value="Ig-like_fold"/>
</dbReference>
<feature type="domain" description="MBG" evidence="4">
    <location>
        <begin position="350"/>
        <end position="426"/>
    </location>
</feature>
<protein>
    <submittedName>
        <fullName evidence="5">Bacterial group 3 Ig-like protein</fullName>
    </submittedName>
</protein>
<dbReference type="HOGENOM" id="CLU_388700_0_0_9"/>
<feature type="domain" description="MBG" evidence="4">
    <location>
        <begin position="448"/>
        <end position="508"/>
    </location>
</feature>
<gene>
    <name evidence="5" type="ORF">HMPREF0367_00666</name>
</gene>
<dbReference type="Pfam" id="PF16403">
    <property type="entry name" value="Bact_surface_Ig-like"/>
    <property type="match status" value="1"/>
</dbReference>